<name>A0A0P1EUT1_9RHOB</name>
<dbReference type="RefSeq" id="WP_058122114.1">
    <property type="nucleotide sequence ID" value="NZ_CYRX01000004.1"/>
</dbReference>
<evidence type="ECO:0000313" key="1">
    <source>
        <dbReference type="EMBL" id="CUH58735.1"/>
    </source>
</evidence>
<dbReference type="AlphaFoldDB" id="A0A0P1EUT1"/>
<accession>A0A0P1EUT1</accession>
<sequence length="227" mass="26091">MLLYIDEEADQGRRVLLAAGLSGHFEDDEVETLLPEPDLESMIERIIESRCEVLVTDYRLSEYKADVQYTGLELIQEMQRHFEGFPCFLTTNYVPHALGKLHDVNLIFPKDDYLSDDSGAGDKNKSALPFFLRVRTKIDEYRADQRRLEEDFQALYERSLNEVLNADELQNLLNLDDQLERSIGGRVAALPRLLKEDALGPFNDLLRRAEDLAAVIENELEQNEAED</sequence>
<organism evidence="1 2">
    <name type="scientific">Thalassobacter stenotrophicus</name>
    <dbReference type="NCBI Taxonomy" id="266809"/>
    <lineage>
        <taxon>Bacteria</taxon>
        <taxon>Pseudomonadati</taxon>
        <taxon>Pseudomonadota</taxon>
        <taxon>Alphaproteobacteria</taxon>
        <taxon>Rhodobacterales</taxon>
        <taxon>Roseobacteraceae</taxon>
        <taxon>Thalassobacter</taxon>
    </lineage>
</organism>
<evidence type="ECO:0000313" key="2">
    <source>
        <dbReference type="Proteomes" id="UP000051298"/>
    </source>
</evidence>
<dbReference type="EMBL" id="CYRX01000004">
    <property type="protein sequence ID" value="CUH58735.1"/>
    <property type="molecule type" value="Genomic_DNA"/>
</dbReference>
<gene>
    <name evidence="1" type="ORF">THS5294_00013</name>
</gene>
<protein>
    <submittedName>
        <fullName evidence="1">Uncharacterized protein</fullName>
    </submittedName>
</protein>
<dbReference type="Proteomes" id="UP000051298">
    <property type="component" value="Unassembled WGS sequence"/>
</dbReference>
<reference evidence="1 2" key="1">
    <citation type="submission" date="2015-09" db="EMBL/GenBank/DDBJ databases">
        <authorList>
            <consortium name="Swine Surveillance"/>
        </authorList>
    </citation>
    <scope>NUCLEOTIDE SEQUENCE [LARGE SCALE GENOMIC DNA]</scope>
    <source>
        <strain evidence="1 2">CECT 5294</strain>
    </source>
</reference>
<proteinExistence type="predicted"/>